<dbReference type="AlphaFoldDB" id="A0A5M6I8H7"/>
<gene>
    <name evidence="1" type="ORF">F1188_15225</name>
</gene>
<accession>A0A5M6I8H7</accession>
<dbReference type="Proteomes" id="UP000324065">
    <property type="component" value="Unassembled WGS sequence"/>
</dbReference>
<organism evidence="1 2">
    <name type="scientific">Roseospira marina</name>
    <dbReference type="NCBI Taxonomy" id="140057"/>
    <lineage>
        <taxon>Bacteria</taxon>
        <taxon>Pseudomonadati</taxon>
        <taxon>Pseudomonadota</taxon>
        <taxon>Alphaproteobacteria</taxon>
        <taxon>Rhodospirillales</taxon>
        <taxon>Rhodospirillaceae</taxon>
        <taxon>Roseospira</taxon>
    </lineage>
</organism>
<reference evidence="1 2" key="1">
    <citation type="submission" date="2019-09" db="EMBL/GenBank/DDBJ databases">
        <title>Genome sequence of Roseospira marina, one of the more divergent members of the non-sulfur purple photosynthetic bacterial family, the Rhodospirillaceae.</title>
        <authorList>
            <person name="Meyer T."/>
            <person name="Kyndt J."/>
        </authorList>
    </citation>
    <scope>NUCLEOTIDE SEQUENCE [LARGE SCALE GENOMIC DNA]</scope>
    <source>
        <strain evidence="1 2">DSM 15113</strain>
    </source>
</reference>
<dbReference type="EMBL" id="VWPJ01000016">
    <property type="protein sequence ID" value="KAA5604564.1"/>
    <property type="molecule type" value="Genomic_DNA"/>
</dbReference>
<dbReference type="RefSeq" id="WP_150063302.1">
    <property type="nucleotide sequence ID" value="NZ_JACHII010000013.1"/>
</dbReference>
<comment type="caution">
    <text evidence="1">The sequence shown here is derived from an EMBL/GenBank/DDBJ whole genome shotgun (WGS) entry which is preliminary data.</text>
</comment>
<keyword evidence="2" id="KW-1185">Reference proteome</keyword>
<evidence type="ECO:0000313" key="1">
    <source>
        <dbReference type="EMBL" id="KAA5604564.1"/>
    </source>
</evidence>
<evidence type="ECO:0000313" key="2">
    <source>
        <dbReference type="Proteomes" id="UP000324065"/>
    </source>
</evidence>
<sequence>MRTSILVLAGMGLVGALAVALFRGPSRPDDAALLAHLDRHRAALTEVGEALLQRPPGTTLDTESADSTDDPLTPRLRAANVTLAAHDPTLGGVAFPVYSAGISVSGLEKGLLYQAPGEEPAGGTWVADLDDAFAAARAAQASDQGLDALFLRRIEDHWTLYLHAF</sequence>
<proteinExistence type="predicted"/>
<name>A0A5M6I8H7_9PROT</name>
<protein>
    <submittedName>
        <fullName evidence="1">Uncharacterized protein</fullName>
    </submittedName>
</protein>